<accession>A0A126T0V9</accession>
<feature type="transmembrane region" description="Helical" evidence="1">
    <location>
        <begin position="180"/>
        <end position="201"/>
    </location>
</feature>
<keyword evidence="1" id="KW-1133">Transmembrane helix</keyword>
<dbReference type="AlphaFoldDB" id="A0A126T0V9"/>
<evidence type="ECO:0000256" key="1">
    <source>
        <dbReference type="SAM" id="Phobius"/>
    </source>
</evidence>
<dbReference type="STRING" id="1538553.JT25_004330"/>
<dbReference type="PANTHER" id="PTHR42208">
    <property type="entry name" value="HEAVY METAL TRANSPORTER-RELATED"/>
    <property type="match status" value="1"/>
</dbReference>
<dbReference type="Pfam" id="PF13386">
    <property type="entry name" value="DsbD_2"/>
    <property type="match status" value="1"/>
</dbReference>
<name>A0A126T0V9_9GAMM</name>
<keyword evidence="4" id="KW-1185">Reference proteome</keyword>
<evidence type="ECO:0000313" key="3">
    <source>
        <dbReference type="EMBL" id="AMK75717.1"/>
    </source>
</evidence>
<keyword evidence="1" id="KW-0472">Membrane</keyword>
<dbReference type="OrthoDB" id="9798690at2"/>
<feature type="transmembrane region" description="Helical" evidence="1">
    <location>
        <begin position="59"/>
        <end position="80"/>
    </location>
</feature>
<feature type="transmembrane region" description="Helical" evidence="1">
    <location>
        <begin position="145"/>
        <end position="168"/>
    </location>
</feature>
<evidence type="ECO:0000259" key="2">
    <source>
        <dbReference type="Pfam" id="PF13386"/>
    </source>
</evidence>
<dbReference type="Proteomes" id="UP000030512">
    <property type="component" value="Chromosome"/>
</dbReference>
<sequence length="241" mass="26617">MHLYLDFNASYLAAFAMGLFSSLHCIGMCGSIIGTLTYSLKPELRNDKRRLFGIVLNYNIGRVLSYAMAGALVGILEVFLTLPFTQGQAHRFLQLLSAVVMAGAGLYLGGWFPYFAYIEKMGARFWKLIEPFGRRLIPVQNRTQALLFGMVWGWLPCGLIYTALALAATTGSITHSALTMLAFGLGTLPAVMGVGIMTSLLARLSKIRHFKHAVAALFIIFALLAAFPWLNPMRVEHIMTF</sequence>
<dbReference type="KEGG" id="mdn:JT25_004330"/>
<dbReference type="EMBL" id="CP014476">
    <property type="protein sequence ID" value="AMK75717.1"/>
    <property type="molecule type" value="Genomic_DNA"/>
</dbReference>
<dbReference type="RefSeq" id="WP_036274842.1">
    <property type="nucleotide sequence ID" value="NZ_CP014476.1"/>
</dbReference>
<proteinExistence type="predicted"/>
<dbReference type="InterPro" id="IPR039447">
    <property type="entry name" value="UreH-like_TM_dom"/>
</dbReference>
<protein>
    <recommendedName>
        <fullName evidence="2">Urease accessory protein UreH-like transmembrane domain-containing protein</fullName>
    </recommendedName>
</protein>
<feature type="transmembrane region" description="Helical" evidence="1">
    <location>
        <begin position="12"/>
        <end position="38"/>
    </location>
</feature>
<dbReference type="PANTHER" id="PTHR42208:SF1">
    <property type="entry name" value="HEAVY METAL TRANSPORTER"/>
    <property type="match status" value="1"/>
</dbReference>
<gene>
    <name evidence="3" type="ORF">JT25_004330</name>
</gene>
<feature type="transmembrane region" description="Helical" evidence="1">
    <location>
        <begin position="213"/>
        <end position="230"/>
    </location>
</feature>
<keyword evidence="1" id="KW-0812">Transmembrane</keyword>
<organism evidence="3 4">
    <name type="scientific">Methylomonas denitrificans</name>
    <dbReference type="NCBI Taxonomy" id="1538553"/>
    <lineage>
        <taxon>Bacteria</taxon>
        <taxon>Pseudomonadati</taxon>
        <taxon>Pseudomonadota</taxon>
        <taxon>Gammaproteobacteria</taxon>
        <taxon>Methylococcales</taxon>
        <taxon>Methylococcaceae</taxon>
        <taxon>Methylomonas</taxon>
    </lineage>
</organism>
<feature type="domain" description="Urease accessory protein UreH-like transmembrane" evidence="2">
    <location>
        <begin position="13"/>
        <end position="223"/>
    </location>
</feature>
<evidence type="ECO:0000313" key="4">
    <source>
        <dbReference type="Proteomes" id="UP000030512"/>
    </source>
</evidence>
<feature type="transmembrane region" description="Helical" evidence="1">
    <location>
        <begin position="92"/>
        <end position="117"/>
    </location>
</feature>
<reference evidence="3 4" key="1">
    <citation type="journal article" date="2015" name="Environ. Microbiol.">
        <title>Methane oxidation coupled to nitrate reduction under hypoxia by the Gammaproteobacterium Methylomonas denitrificans, sp. nov. type strain FJG1.</title>
        <authorList>
            <person name="Kits K.D."/>
            <person name="Klotz M.G."/>
            <person name="Stein L.Y."/>
        </authorList>
    </citation>
    <scope>NUCLEOTIDE SEQUENCE [LARGE SCALE GENOMIC DNA]</scope>
    <source>
        <strain evidence="3 4">FJG1</strain>
    </source>
</reference>